<organism evidence="1 2">
    <name type="scientific">Smallanthus sonchifolius</name>
    <dbReference type="NCBI Taxonomy" id="185202"/>
    <lineage>
        <taxon>Eukaryota</taxon>
        <taxon>Viridiplantae</taxon>
        <taxon>Streptophyta</taxon>
        <taxon>Embryophyta</taxon>
        <taxon>Tracheophyta</taxon>
        <taxon>Spermatophyta</taxon>
        <taxon>Magnoliopsida</taxon>
        <taxon>eudicotyledons</taxon>
        <taxon>Gunneridae</taxon>
        <taxon>Pentapetalae</taxon>
        <taxon>asterids</taxon>
        <taxon>campanulids</taxon>
        <taxon>Asterales</taxon>
        <taxon>Asteraceae</taxon>
        <taxon>Asteroideae</taxon>
        <taxon>Heliantheae alliance</taxon>
        <taxon>Millerieae</taxon>
        <taxon>Smallanthus</taxon>
    </lineage>
</organism>
<accession>A0ACB9GNY6</accession>
<sequence length="112" mass="12915">MFKPHKPTAINESQEFSGKRTILKEWNGITSQQKISIKNLLKFLMKFRNQTKKTCLGMVIDLFHVSFPNQSETSFPIETVVFPGPAVSRILPLIYNQAPIGSIYLNYRRKNN</sequence>
<reference evidence="2" key="1">
    <citation type="journal article" date="2022" name="Mol. Ecol. Resour.">
        <title>The genomes of chicory, endive, great burdock and yacon provide insights into Asteraceae palaeo-polyploidization history and plant inulin production.</title>
        <authorList>
            <person name="Fan W."/>
            <person name="Wang S."/>
            <person name="Wang H."/>
            <person name="Wang A."/>
            <person name="Jiang F."/>
            <person name="Liu H."/>
            <person name="Zhao H."/>
            <person name="Xu D."/>
            <person name="Zhang Y."/>
        </authorList>
    </citation>
    <scope>NUCLEOTIDE SEQUENCE [LARGE SCALE GENOMIC DNA]</scope>
    <source>
        <strain evidence="2">cv. Yunnan</strain>
    </source>
</reference>
<evidence type="ECO:0000313" key="1">
    <source>
        <dbReference type="EMBL" id="KAI3785349.1"/>
    </source>
</evidence>
<protein>
    <submittedName>
        <fullName evidence="1">Uncharacterized protein</fullName>
    </submittedName>
</protein>
<reference evidence="1 2" key="2">
    <citation type="journal article" date="2022" name="Mol. Ecol. Resour.">
        <title>The genomes of chicory, endive, great burdock and yacon provide insights into Asteraceae paleo-polyploidization history and plant inulin production.</title>
        <authorList>
            <person name="Fan W."/>
            <person name="Wang S."/>
            <person name="Wang H."/>
            <person name="Wang A."/>
            <person name="Jiang F."/>
            <person name="Liu H."/>
            <person name="Zhao H."/>
            <person name="Xu D."/>
            <person name="Zhang Y."/>
        </authorList>
    </citation>
    <scope>NUCLEOTIDE SEQUENCE [LARGE SCALE GENOMIC DNA]</scope>
    <source>
        <strain evidence="2">cv. Yunnan</strain>
        <tissue evidence="1">Leaves</tissue>
    </source>
</reference>
<keyword evidence="2" id="KW-1185">Reference proteome</keyword>
<name>A0ACB9GNY6_9ASTR</name>
<evidence type="ECO:0000313" key="2">
    <source>
        <dbReference type="Proteomes" id="UP001056120"/>
    </source>
</evidence>
<dbReference type="Proteomes" id="UP001056120">
    <property type="component" value="Linkage Group LG14"/>
</dbReference>
<dbReference type="EMBL" id="CM042031">
    <property type="protein sequence ID" value="KAI3785349.1"/>
    <property type="molecule type" value="Genomic_DNA"/>
</dbReference>
<gene>
    <name evidence="1" type="ORF">L1987_44465</name>
</gene>
<comment type="caution">
    <text evidence="1">The sequence shown here is derived from an EMBL/GenBank/DDBJ whole genome shotgun (WGS) entry which is preliminary data.</text>
</comment>
<proteinExistence type="predicted"/>